<feature type="region of interest" description="Disordered" evidence="1">
    <location>
        <begin position="198"/>
        <end position="217"/>
    </location>
</feature>
<feature type="compositionally biased region" description="Acidic residues" evidence="1">
    <location>
        <begin position="286"/>
        <end position="295"/>
    </location>
</feature>
<proteinExistence type="predicted"/>
<dbReference type="EMBL" id="CP110426">
    <property type="protein sequence ID" value="WAQ85450.1"/>
    <property type="molecule type" value="Genomic_DNA"/>
</dbReference>
<dbReference type="Proteomes" id="UP001164743">
    <property type="component" value="Chromosome 6A"/>
</dbReference>
<dbReference type="PANTHER" id="PTHR33069:SF3">
    <property type="entry name" value="DYNEIN HEAVY CHAIN TAIL DOMAIN-CONTAINING PROTEIN"/>
    <property type="match status" value="1"/>
</dbReference>
<feature type="compositionally biased region" description="Basic and acidic residues" evidence="1">
    <location>
        <begin position="204"/>
        <end position="217"/>
    </location>
</feature>
<feature type="region of interest" description="Disordered" evidence="1">
    <location>
        <begin position="274"/>
        <end position="355"/>
    </location>
</feature>
<feature type="compositionally biased region" description="Low complexity" evidence="1">
    <location>
        <begin position="336"/>
        <end position="350"/>
    </location>
</feature>
<evidence type="ECO:0008006" key="4">
    <source>
        <dbReference type="Google" id="ProtNLM"/>
    </source>
</evidence>
<evidence type="ECO:0000256" key="1">
    <source>
        <dbReference type="SAM" id="MobiDB-lite"/>
    </source>
</evidence>
<gene>
    <name evidence="2" type="ORF">PtA15_6A78</name>
</gene>
<feature type="compositionally biased region" description="Basic and acidic residues" evidence="1">
    <location>
        <begin position="313"/>
        <end position="322"/>
    </location>
</feature>
<protein>
    <recommendedName>
        <fullName evidence="4">Retrograde transport protein Dsl1 C-terminal domain-containing protein</fullName>
    </recommendedName>
</protein>
<name>A0ABY7CK37_9BASI</name>
<dbReference type="RefSeq" id="XP_053021005.1">
    <property type="nucleotide sequence ID" value="XM_053170530.1"/>
</dbReference>
<evidence type="ECO:0000313" key="2">
    <source>
        <dbReference type="EMBL" id="WAQ85450.1"/>
    </source>
</evidence>
<dbReference type="GeneID" id="77811416"/>
<accession>A0ABY7CK37</accession>
<keyword evidence="3" id="KW-1185">Reference proteome</keyword>
<organism evidence="2 3">
    <name type="scientific">Puccinia triticina</name>
    <dbReference type="NCBI Taxonomy" id="208348"/>
    <lineage>
        <taxon>Eukaryota</taxon>
        <taxon>Fungi</taxon>
        <taxon>Dikarya</taxon>
        <taxon>Basidiomycota</taxon>
        <taxon>Pucciniomycotina</taxon>
        <taxon>Pucciniomycetes</taxon>
        <taxon>Pucciniales</taxon>
        <taxon>Pucciniaceae</taxon>
        <taxon>Puccinia</taxon>
    </lineage>
</organism>
<reference evidence="2" key="1">
    <citation type="submission" date="2022-10" db="EMBL/GenBank/DDBJ databases">
        <title>Puccinia triticina Genome sequencing and assembly.</title>
        <authorList>
            <person name="Li C."/>
        </authorList>
    </citation>
    <scope>NUCLEOTIDE SEQUENCE</scope>
    <source>
        <strain evidence="2">Pt15</strain>
    </source>
</reference>
<dbReference type="PANTHER" id="PTHR33069">
    <property type="entry name" value="CHROMOSOME 7, WHOLE GENOME SHOTGUN SEQUENCE-RELATED"/>
    <property type="match status" value="1"/>
</dbReference>
<sequence length="512" mass="56989">MYWAGPVEGCLGQPIRSTLHPLHKYLGMLLEIGPGAAQTIGVVVDALNSLTGNLTRTDANKAAEYSQGGISPEESARRKTALVEKSTSLLPCLRQQLADLLASLDIADLERVPNPRSLPATLDIIKKIGITLDQLICATRSVSLSPPPAPSRFEDHDCGILKVYRYDHFQQDITQLIETRLCPLFNQSVLLLEAGKSASNPDLSGDRPPLEEREATEHRKQIISLTALSHKSIDNLIKWLELEDDLGALQFFLQPEIDLLSSNQAELIQRIGLPLPPLPKKKDGLDDSDSSESDDYPSQSKNPNQEEGSMSKGDVDNSHKEDEGEDEDEDEDGSEFDSNYSGSSASSGQSEEIPVRQATVKLAKKSMRMIKLILSFFSELWKARSSEAPFKLDERISSEELVRLVSRFEHLIQPLNEFVKLLLSIYDQDDFDEEELARLGSKSSSLSDAFDTCLLHLAFHLVPLDHQEDLIDVDPLAPNPFNTWFFQLRQNLGGAASRITWGLHSFRETVFD</sequence>
<feature type="compositionally biased region" description="Acidic residues" evidence="1">
    <location>
        <begin position="323"/>
        <end position="335"/>
    </location>
</feature>
<evidence type="ECO:0000313" key="3">
    <source>
        <dbReference type="Proteomes" id="UP001164743"/>
    </source>
</evidence>